<dbReference type="RefSeq" id="XP_060409023.1">
    <property type="nucleotide sequence ID" value="XM_060560350.1"/>
</dbReference>
<dbReference type="AlphaFoldDB" id="A0AAD8PNF8"/>
<dbReference type="EMBL" id="JAHLJV010000093">
    <property type="protein sequence ID" value="KAK1573391.1"/>
    <property type="molecule type" value="Genomic_DNA"/>
</dbReference>
<accession>A0AAD8PNF8</accession>
<evidence type="ECO:0000313" key="2">
    <source>
        <dbReference type="Proteomes" id="UP001230504"/>
    </source>
</evidence>
<name>A0AAD8PNF8_9PEZI</name>
<dbReference type="GeneID" id="85444590"/>
<evidence type="ECO:0000313" key="1">
    <source>
        <dbReference type="EMBL" id="KAK1573391.1"/>
    </source>
</evidence>
<reference evidence="1" key="1">
    <citation type="submission" date="2021-06" db="EMBL/GenBank/DDBJ databases">
        <title>Comparative genomics, transcriptomics and evolutionary studies reveal genomic signatures of adaptation to plant cell wall in hemibiotrophic fungi.</title>
        <authorList>
            <consortium name="DOE Joint Genome Institute"/>
            <person name="Baroncelli R."/>
            <person name="Diaz J.F."/>
            <person name="Benocci T."/>
            <person name="Peng M."/>
            <person name="Battaglia E."/>
            <person name="Haridas S."/>
            <person name="Andreopoulos W."/>
            <person name="Labutti K."/>
            <person name="Pangilinan J."/>
            <person name="Floch G.L."/>
            <person name="Makela M.R."/>
            <person name="Henrissat B."/>
            <person name="Grigoriev I.V."/>
            <person name="Crouch J.A."/>
            <person name="De Vries R.P."/>
            <person name="Sukno S.A."/>
            <person name="Thon M.R."/>
        </authorList>
    </citation>
    <scope>NUCLEOTIDE SEQUENCE</scope>
    <source>
        <strain evidence="1">CBS 125086</strain>
    </source>
</reference>
<dbReference type="Proteomes" id="UP001230504">
    <property type="component" value="Unassembled WGS sequence"/>
</dbReference>
<protein>
    <submittedName>
        <fullName evidence="1">Uncharacterized protein</fullName>
    </submittedName>
</protein>
<proteinExistence type="predicted"/>
<sequence length="182" mass="20588">MQGKSKLHRLQGITRCRFLKVSLNLVPCMLHDTEVTLHVLQCHSGRIRGLCLSSIPAPFFAPESLKTTIDQRCPRKRLVKLNQQHLGPDTTRLKYINNANRLPDAKAIKLQVDWLQGLRDAAGRGPAFNIILLIKLVTRKANGPMRVVFWLVIVTRWRALAHGKHAAVHHQPLFAAFIICLC</sequence>
<keyword evidence="2" id="KW-1185">Reference proteome</keyword>
<comment type="caution">
    <text evidence="1">The sequence shown here is derived from an EMBL/GenBank/DDBJ whole genome shotgun (WGS) entry which is preliminary data.</text>
</comment>
<gene>
    <name evidence="1" type="ORF">LY79DRAFT_583709</name>
</gene>
<organism evidence="1 2">
    <name type="scientific">Colletotrichum navitas</name>
    <dbReference type="NCBI Taxonomy" id="681940"/>
    <lineage>
        <taxon>Eukaryota</taxon>
        <taxon>Fungi</taxon>
        <taxon>Dikarya</taxon>
        <taxon>Ascomycota</taxon>
        <taxon>Pezizomycotina</taxon>
        <taxon>Sordariomycetes</taxon>
        <taxon>Hypocreomycetidae</taxon>
        <taxon>Glomerellales</taxon>
        <taxon>Glomerellaceae</taxon>
        <taxon>Colletotrichum</taxon>
        <taxon>Colletotrichum graminicola species complex</taxon>
    </lineage>
</organism>